<dbReference type="KEGG" id="htr:EPV75_12145"/>
<sequence>MLTTLIYGMLLTALVLAALWLGFRFLRRFPAFDSFNSRTANKRMLQLTLILYFSGVVLTVYWMMDAN</sequence>
<proteinExistence type="predicted"/>
<name>A0A410H621_9GAMM</name>
<keyword evidence="1" id="KW-0812">Transmembrane</keyword>
<reference evidence="2 3" key="1">
    <citation type="journal article" date="2018" name="Environ. Microbiol.">
        <title>Genomes of ubiquitous marine and hypersaline Hydrogenovibrio, Thiomicrorhabdus and Thiomicrospira spp. encode a diversity of mechanisms to sustain chemolithoautotrophy in heterogeneous environments.</title>
        <authorList>
            <person name="Scott K.M."/>
            <person name="Williams J."/>
            <person name="Porter C.M.B."/>
            <person name="Russel S."/>
            <person name="Harmer T.L."/>
            <person name="Paul J.H."/>
            <person name="Antonen K.M."/>
            <person name="Bridges M.K."/>
            <person name="Camper G.J."/>
            <person name="Campla C.K."/>
            <person name="Casella L.G."/>
            <person name="Chase E."/>
            <person name="Conrad J.W."/>
            <person name="Cruz M.C."/>
            <person name="Dunlap D.S."/>
            <person name="Duran L."/>
            <person name="Fahsbender E.M."/>
            <person name="Goldsmith D.B."/>
            <person name="Keeley R.F."/>
            <person name="Kondoff M.R."/>
            <person name="Kussy B.I."/>
            <person name="Lane M.K."/>
            <person name="Lawler S."/>
            <person name="Leigh B.A."/>
            <person name="Lewis C."/>
            <person name="Lostal L.M."/>
            <person name="Marking D."/>
            <person name="Mancera P.A."/>
            <person name="McClenthan E.C."/>
            <person name="McIntyre E.A."/>
            <person name="Mine J.A."/>
            <person name="Modi S."/>
            <person name="Moore B.D."/>
            <person name="Morgan W.A."/>
            <person name="Nelson K.M."/>
            <person name="Nguyen K.N."/>
            <person name="Ogburn N."/>
            <person name="Parrino D.G."/>
            <person name="Pedapudi A.D."/>
            <person name="Pelham R.P."/>
            <person name="Preece A.M."/>
            <person name="Rampersad E.A."/>
            <person name="Richardson J.C."/>
            <person name="Rodgers C.M."/>
            <person name="Schaffer B.L."/>
            <person name="Sheridan N.E."/>
            <person name="Solone M.R."/>
            <person name="Staley Z.R."/>
            <person name="Tabuchi M."/>
            <person name="Waide R.J."/>
            <person name="Wanjugi P.W."/>
            <person name="Young S."/>
            <person name="Clum A."/>
            <person name="Daum C."/>
            <person name="Huntemann M."/>
            <person name="Ivanova N."/>
            <person name="Kyrpides N."/>
            <person name="Mikhailova N."/>
            <person name="Palaniappan K."/>
            <person name="Pillay M."/>
            <person name="Reddy T.B.K."/>
            <person name="Shapiro N."/>
            <person name="Stamatis D."/>
            <person name="Varghese N."/>
            <person name="Woyke T."/>
            <person name="Boden R."/>
            <person name="Freyermuth S.K."/>
            <person name="Kerfeld C.A."/>
        </authorList>
    </citation>
    <scope>NUCLEOTIDE SEQUENCE [LARGE SCALE GENOMIC DNA]</scope>
    <source>
        <strain evidence="2 3">JR-2</strain>
    </source>
</reference>
<dbReference type="EMBL" id="CP035033">
    <property type="protein sequence ID" value="QAB16357.1"/>
    <property type="molecule type" value="Genomic_DNA"/>
</dbReference>
<organism evidence="2 3">
    <name type="scientific">Hydrogenovibrio thermophilus</name>
    <dbReference type="NCBI Taxonomy" id="265883"/>
    <lineage>
        <taxon>Bacteria</taxon>
        <taxon>Pseudomonadati</taxon>
        <taxon>Pseudomonadota</taxon>
        <taxon>Gammaproteobacteria</taxon>
        <taxon>Thiotrichales</taxon>
        <taxon>Piscirickettsiaceae</taxon>
        <taxon>Hydrogenovibrio</taxon>
    </lineage>
</organism>
<dbReference type="AlphaFoldDB" id="A0A410H621"/>
<dbReference type="Proteomes" id="UP000285478">
    <property type="component" value="Chromosome"/>
</dbReference>
<evidence type="ECO:0000313" key="3">
    <source>
        <dbReference type="Proteomes" id="UP000285478"/>
    </source>
</evidence>
<protein>
    <submittedName>
        <fullName evidence="2">Uncharacterized protein</fullName>
    </submittedName>
</protein>
<feature type="transmembrane region" description="Helical" evidence="1">
    <location>
        <begin position="6"/>
        <end position="23"/>
    </location>
</feature>
<keyword evidence="1" id="KW-1133">Transmembrane helix</keyword>
<accession>A0A410H621</accession>
<gene>
    <name evidence="2" type="ORF">EPV75_12145</name>
</gene>
<evidence type="ECO:0000313" key="2">
    <source>
        <dbReference type="EMBL" id="QAB16357.1"/>
    </source>
</evidence>
<keyword evidence="1" id="KW-0472">Membrane</keyword>
<evidence type="ECO:0000256" key="1">
    <source>
        <dbReference type="SAM" id="Phobius"/>
    </source>
</evidence>
<dbReference type="RefSeq" id="WP_128385573.1">
    <property type="nucleotide sequence ID" value="NZ_CP035033.1"/>
</dbReference>
<feature type="transmembrane region" description="Helical" evidence="1">
    <location>
        <begin position="44"/>
        <end position="64"/>
    </location>
</feature>
<keyword evidence="3" id="KW-1185">Reference proteome</keyword>